<dbReference type="AlphaFoldDB" id="A0A3L6PN35"/>
<comment type="caution">
    <text evidence="2">The sequence shown here is derived from an EMBL/GenBank/DDBJ whole genome shotgun (WGS) entry which is preliminary data.</text>
</comment>
<evidence type="ECO:0000313" key="2">
    <source>
        <dbReference type="EMBL" id="RLM59058.1"/>
    </source>
</evidence>
<accession>A0A3L6PN35</accession>
<keyword evidence="3" id="KW-1185">Reference proteome</keyword>
<dbReference type="EMBL" id="PQIB02000017">
    <property type="protein sequence ID" value="RLM59058.1"/>
    <property type="molecule type" value="Genomic_DNA"/>
</dbReference>
<sequence>MASDASAPSSPSIAIPVEGLPPPNAAWAPSTLTEDSLREMEACGFLPEKKKGIPDFIGGADFSLCQGGKYLEASFKDSNKKLAEECSWW</sequence>
<dbReference type="Proteomes" id="UP000275267">
    <property type="component" value="Unassembled WGS sequence"/>
</dbReference>
<proteinExistence type="predicted"/>
<feature type="compositionally biased region" description="Low complexity" evidence="1">
    <location>
        <begin position="1"/>
        <end position="16"/>
    </location>
</feature>
<evidence type="ECO:0000256" key="1">
    <source>
        <dbReference type="SAM" id="MobiDB-lite"/>
    </source>
</evidence>
<organism evidence="2 3">
    <name type="scientific">Panicum miliaceum</name>
    <name type="common">Proso millet</name>
    <name type="synonym">Broomcorn millet</name>
    <dbReference type="NCBI Taxonomy" id="4540"/>
    <lineage>
        <taxon>Eukaryota</taxon>
        <taxon>Viridiplantae</taxon>
        <taxon>Streptophyta</taxon>
        <taxon>Embryophyta</taxon>
        <taxon>Tracheophyta</taxon>
        <taxon>Spermatophyta</taxon>
        <taxon>Magnoliopsida</taxon>
        <taxon>Liliopsida</taxon>
        <taxon>Poales</taxon>
        <taxon>Poaceae</taxon>
        <taxon>PACMAD clade</taxon>
        <taxon>Panicoideae</taxon>
        <taxon>Panicodae</taxon>
        <taxon>Paniceae</taxon>
        <taxon>Panicinae</taxon>
        <taxon>Panicum</taxon>
        <taxon>Panicum sect. Panicum</taxon>
    </lineage>
</organism>
<gene>
    <name evidence="2" type="ORF">C2845_PM18G07590</name>
</gene>
<protein>
    <submittedName>
        <fullName evidence="2">Uncharacterized protein</fullName>
    </submittedName>
</protein>
<reference evidence="3" key="1">
    <citation type="journal article" date="2019" name="Nat. Commun.">
        <title>The genome of broomcorn millet.</title>
        <authorList>
            <person name="Zou C."/>
            <person name="Miki D."/>
            <person name="Li D."/>
            <person name="Tang Q."/>
            <person name="Xiao L."/>
            <person name="Rajput S."/>
            <person name="Deng P."/>
            <person name="Jia W."/>
            <person name="Huang R."/>
            <person name="Zhang M."/>
            <person name="Sun Y."/>
            <person name="Hu J."/>
            <person name="Fu X."/>
            <person name="Schnable P.S."/>
            <person name="Li F."/>
            <person name="Zhang H."/>
            <person name="Feng B."/>
            <person name="Zhu X."/>
            <person name="Liu R."/>
            <person name="Schnable J.C."/>
            <person name="Zhu J.-K."/>
            <person name="Zhang H."/>
        </authorList>
    </citation>
    <scope>NUCLEOTIDE SEQUENCE [LARGE SCALE GENOMIC DNA]</scope>
</reference>
<dbReference type="OrthoDB" id="685425at2759"/>
<name>A0A3L6PN35_PANMI</name>
<evidence type="ECO:0000313" key="3">
    <source>
        <dbReference type="Proteomes" id="UP000275267"/>
    </source>
</evidence>
<feature type="region of interest" description="Disordered" evidence="1">
    <location>
        <begin position="1"/>
        <end position="29"/>
    </location>
</feature>